<organism evidence="2 3">
    <name type="scientific">Nocardia mexicana</name>
    <dbReference type="NCBI Taxonomy" id="279262"/>
    <lineage>
        <taxon>Bacteria</taxon>
        <taxon>Bacillati</taxon>
        <taxon>Actinomycetota</taxon>
        <taxon>Actinomycetes</taxon>
        <taxon>Mycobacteriales</taxon>
        <taxon>Nocardiaceae</taxon>
        <taxon>Nocardia</taxon>
    </lineage>
</organism>
<comment type="caution">
    <text evidence="2">The sequence shown here is derived from an EMBL/GenBank/DDBJ whole genome shotgun (WGS) entry which is preliminary data.</text>
</comment>
<feature type="transmembrane region" description="Helical" evidence="1">
    <location>
        <begin position="70"/>
        <end position="89"/>
    </location>
</feature>
<evidence type="ECO:0000256" key="1">
    <source>
        <dbReference type="SAM" id="Phobius"/>
    </source>
</evidence>
<dbReference type="STRING" id="1210089.GCA_001613165_00854"/>
<gene>
    <name evidence="2" type="ORF">DFR68_107364</name>
</gene>
<dbReference type="OrthoDB" id="4544430at2"/>
<keyword evidence="3" id="KW-1185">Reference proteome</keyword>
<dbReference type="EMBL" id="QQAZ01000007">
    <property type="protein sequence ID" value="RDI49236.1"/>
    <property type="molecule type" value="Genomic_DNA"/>
</dbReference>
<evidence type="ECO:0000313" key="2">
    <source>
        <dbReference type="EMBL" id="RDI49236.1"/>
    </source>
</evidence>
<name>A0A370H5B2_9NOCA</name>
<dbReference type="Proteomes" id="UP000255355">
    <property type="component" value="Unassembled WGS sequence"/>
</dbReference>
<feature type="transmembrane region" description="Helical" evidence="1">
    <location>
        <begin position="151"/>
        <end position="172"/>
    </location>
</feature>
<dbReference type="RefSeq" id="WP_068014062.1">
    <property type="nucleotide sequence ID" value="NZ_QQAZ01000007.1"/>
</dbReference>
<sequence length="290" mass="30503">MPDIDKRTKAFWIATAVANLAVDILLPTLVFALLAPTGLPATLRLALGGTLIAAKAMGGRIETGQFRWRFAAVAAVVPTAAIIGCHLAGRTDTASMVAGPVAAAAIVVADLARNRFGSGTGQSIDGFAVLVLAEVVAGIVLTSISGDPRFVLARSSFYLALAGAFILATTWTRRPLIREALKPVTANGDPRRGAAFDRLWDESKRFRRIYRWVNASLGAALLADAAVRTAVIYGYPADEVGRASLMSQLPFVILIGGWFLINRGLVIPRAVRLLDAEMSGPAGVPAGSAR</sequence>
<reference evidence="2 3" key="1">
    <citation type="submission" date="2018-07" db="EMBL/GenBank/DDBJ databases">
        <title>Genomic Encyclopedia of Type Strains, Phase IV (KMG-IV): sequencing the most valuable type-strain genomes for metagenomic binning, comparative biology and taxonomic classification.</title>
        <authorList>
            <person name="Goeker M."/>
        </authorList>
    </citation>
    <scope>NUCLEOTIDE SEQUENCE [LARGE SCALE GENOMIC DNA]</scope>
    <source>
        <strain evidence="2 3">DSM 44952</strain>
    </source>
</reference>
<dbReference type="NCBIfam" id="NF041646">
    <property type="entry name" value="VC0807_fam"/>
    <property type="match status" value="1"/>
</dbReference>
<dbReference type="AlphaFoldDB" id="A0A370H5B2"/>
<feature type="transmembrane region" description="Helical" evidence="1">
    <location>
        <begin position="241"/>
        <end position="261"/>
    </location>
</feature>
<keyword evidence="1" id="KW-0472">Membrane</keyword>
<keyword evidence="1" id="KW-1133">Transmembrane helix</keyword>
<protein>
    <submittedName>
        <fullName evidence="2">Uncharacterized protein</fullName>
    </submittedName>
</protein>
<proteinExistence type="predicted"/>
<evidence type="ECO:0000313" key="3">
    <source>
        <dbReference type="Proteomes" id="UP000255355"/>
    </source>
</evidence>
<feature type="transmembrane region" description="Helical" evidence="1">
    <location>
        <begin position="12"/>
        <end position="35"/>
    </location>
</feature>
<keyword evidence="1" id="KW-0812">Transmembrane</keyword>
<accession>A0A370H5B2</accession>
<feature type="transmembrane region" description="Helical" evidence="1">
    <location>
        <begin position="212"/>
        <end position="235"/>
    </location>
</feature>
<feature type="transmembrane region" description="Helical" evidence="1">
    <location>
        <begin position="124"/>
        <end position="145"/>
    </location>
</feature>